<organism evidence="1 2">
    <name type="scientific">Ajellomyces capsulatus (strain G186AR / H82 / ATCC MYA-2454 / RMSCC 2432)</name>
    <name type="common">Darling's disease fungus</name>
    <name type="synonym">Histoplasma capsulatum</name>
    <dbReference type="NCBI Taxonomy" id="447093"/>
    <lineage>
        <taxon>Eukaryota</taxon>
        <taxon>Fungi</taxon>
        <taxon>Dikarya</taxon>
        <taxon>Ascomycota</taxon>
        <taxon>Pezizomycotina</taxon>
        <taxon>Eurotiomycetes</taxon>
        <taxon>Eurotiomycetidae</taxon>
        <taxon>Onygenales</taxon>
        <taxon>Ajellomycetaceae</taxon>
        <taxon>Histoplasma</taxon>
    </lineage>
</organism>
<protein>
    <submittedName>
        <fullName evidence="1">Uncharacterized protein</fullName>
    </submittedName>
</protein>
<dbReference type="AlphaFoldDB" id="C0NDG5"/>
<dbReference type="EMBL" id="GG663363">
    <property type="protein sequence ID" value="EEH11706.1"/>
    <property type="molecule type" value="Genomic_DNA"/>
</dbReference>
<sequence length="158" mass="18078">MYPFLKILFPRCWNWVILPCPNGKRHESAHWIDFVENEEKVQVMATGKNNRQVVTGPTLAASMPQGDIGGMEIRRGEKRPAYNDRKVMKVNVRSRSLGVENKSIDIKLRKGYQPQATVEYHPRTHRVYSLPLLIPSISEVLYELHCWSESVLASATSS</sequence>
<accession>C0NDG5</accession>
<reference evidence="1" key="1">
    <citation type="submission" date="2009-02" db="EMBL/GenBank/DDBJ databases">
        <title>The Genome Sequence of Ajellomyces capsulatus strain G186AR.</title>
        <authorList>
            <consortium name="The Broad Institute Genome Sequencing Platform"/>
            <person name="Champion M."/>
            <person name="Cuomo C."/>
            <person name="Ma L.-J."/>
            <person name="Henn M.R."/>
            <person name="Sil A."/>
            <person name="Goldman B."/>
            <person name="Young S.K."/>
            <person name="Kodira C.D."/>
            <person name="Zeng Q."/>
            <person name="Koehrsen M."/>
            <person name="Alvarado L."/>
            <person name="Berlin A."/>
            <person name="Borenstein D."/>
            <person name="Chen Z."/>
            <person name="Engels R."/>
            <person name="Freedman E."/>
            <person name="Gellesch M."/>
            <person name="Goldberg J."/>
            <person name="Griggs A."/>
            <person name="Gujja S."/>
            <person name="Heiman D."/>
            <person name="Hepburn T."/>
            <person name="Howarth C."/>
            <person name="Jen D."/>
            <person name="Larson L."/>
            <person name="Lewis B."/>
            <person name="Mehta T."/>
            <person name="Park D."/>
            <person name="Pearson M."/>
            <person name="Roberts A."/>
            <person name="Saif S."/>
            <person name="Shea T."/>
            <person name="Shenoy N."/>
            <person name="Sisk P."/>
            <person name="Stolte C."/>
            <person name="Sykes S."/>
            <person name="Walk T."/>
            <person name="White J."/>
            <person name="Yandava C."/>
            <person name="Klein B."/>
            <person name="McEwen J.G."/>
            <person name="Puccia R."/>
            <person name="Goldman G.H."/>
            <person name="Felipe M.S."/>
            <person name="Nino-Vega G."/>
            <person name="San-Blas G."/>
            <person name="Taylor J."/>
            <person name="Mendoza L."/>
            <person name="Galagan J."/>
            <person name="Nusbaum C."/>
            <person name="Birren B."/>
        </authorList>
    </citation>
    <scope>NUCLEOTIDE SEQUENCE</scope>
    <source>
        <strain evidence="1">G186AR</strain>
    </source>
</reference>
<evidence type="ECO:0000313" key="2">
    <source>
        <dbReference type="Proteomes" id="UP000001631"/>
    </source>
</evidence>
<name>C0NDG5_AJECG</name>
<dbReference type="RefSeq" id="XP_045292186.1">
    <property type="nucleotide sequence ID" value="XM_045428211.1"/>
</dbReference>
<dbReference type="HOGENOM" id="CLU_144898_0_0_1"/>
<evidence type="ECO:0000313" key="1">
    <source>
        <dbReference type="EMBL" id="EEH11706.1"/>
    </source>
</evidence>
<dbReference type="Proteomes" id="UP000001631">
    <property type="component" value="Unassembled WGS sequence"/>
</dbReference>
<keyword evidence="2" id="KW-1185">Reference proteome</keyword>
<proteinExistence type="predicted"/>
<dbReference type="GeneID" id="69034178"/>
<gene>
    <name evidence="1" type="ORF">HCBG_01161</name>
</gene>
<dbReference type="InParanoid" id="C0NDG5"/>